<proteinExistence type="predicted"/>
<organism evidence="1 2">
    <name type="scientific">Yersinia pestis</name>
    <dbReference type="NCBI Taxonomy" id="632"/>
    <lineage>
        <taxon>Bacteria</taxon>
        <taxon>Pseudomonadati</taxon>
        <taxon>Pseudomonadota</taxon>
        <taxon>Gammaproteobacteria</taxon>
        <taxon>Enterobacterales</taxon>
        <taxon>Yersiniaceae</taxon>
        <taxon>Yersinia</taxon>
    </lineage>
</organism>
<dbReference type="EMBL" id="AL590842">
    <property type="protein sequence ID" value="CAL20982.1"/>
    <property type="molecule type" value="Genomic_DNA"/>
</dbReference>
<dbReference type="HOGENOM" id="CLU_2921849_0_0_6"/>
<dbReference type="AlphaFoldDB" id="Q74TL2"/>
<evidence type="ECO:0000313" key="2">
    <source>
        <dbReference type="Proteomes" id="UP000000815"/>
    </source>
</evidence>
<dbReference type="PIR" id="AC0287">
    <property type="entry name" value="AC0287"/>
</dbReference>
<accession>Q74TL2</accession>
<dbReference type="PaxDb" id="214092-YPO2354"/>
<dbReference type="STRING" id="214092.YPO2354"/>
<evidence type="ECO:0000313" key="1">
    <source>
        <dbReference type="EMBL" id="CAL20982.1"/>
    </source>
</evidence>
<name>Q74TL2_YERPE</name>
<dbReference type="Proteomes" id="UP000000815">
    <property type="component" value="Chromosome"/>
</dbReference>
<reference evidence="1 2" key="1">
    <citation type="journal article" date="2001" name="Nature">
        <title>Genome sequence of Yersinia pestis, the causative agent of plague.</title>
        <authorList>
            <person name="Parkhill J."/>
            <person name="Wren B.W."/>
            <person name="Thomson N.R."/>
            <person name="Titball R.W."/>
            <person name="Holden M.T.G."/>
            <person name="Prentice M.B."/>
            <person name="Sebaihia M."/>
            <person name="James K.D."/>
            <person name="Churcher C."/>
            <person name="Mungall K.L."/>
            <person name="Baker S."/>
            <person name="Basham D."/>
            <person name="Bentley S.D."/>
            <person name="Brooks K."/>
            <person name="Cerdeno-Tarraga A.M."/>
            <person name="Chillingworth T."/>
            <person name="Cronin A."/>
            <person name="Davies R.M."/>
            <person name="Davis P."/>
            <person name="Dougan G."/>
            <person name="Feltwell T."/>
            <person name="Hamlin N."/>
            <person name="Holroyd S."/>
            <person name="Jagels K."/>
            <person name="Leather S."/>
            <person name="Karlyshev A.V."/>
            <person name="Moule S."/>
            <person name="Oyston P.C.F."/>
            <person name="Quail M."/>
            <person name="Rutherford K."/>
            <person name="Simmonds M."/>
            <person name="Skelton J."/>
            <person name="Stevens K."/>
            <person name="Whitehead S."/>
            <person name="Barrell B.G."/>
        </authorList>
    </citation>
    <scope>NUCLEOTIDE SEQUENCE [LARGE SCALE GENOMIC DNA]</scope>
    <source>
        <strain evidence="2">CO-92 / Biovar Orientalis</strain>
    </source>
</reference>
<gene>
    <name evidence="1" type="ordered locus">YPO2354</name>
</gene>
<sequence>MLLAPLLGETRLLPMNNQAVPPMAPYLAGRLLLASSCISSHDKFFPHITHHTSHTKFFPAH</sequence>
<protein>
    <submittedName>
        <fullName evidence="1">Uncharacterized protein</fullName>
    </submittedName>
</protein>
<keyword evidence="2" id="KW-1185">Reference proteome</keyword>
<dbReference type="KEGG" id="ype:YPO2354"/>